<keyword evidence="1" id="KW-0732">Signal</keyword>
<evidence type="ECO:0000313" key="3">
    <source>
        <dbReference type="Proteomes" id="UP000253318"/>
    </source>
</evidence>
<evidence type="ECO:0000256" key="1">
    <source>
        <dbReference type="SAM" id="SignalP"/>
    </source>
</evidence>
<dbReference type="PROSITE" id="PS51257">
    <property type="entry name" value="PROKAR_LIPOPROTEIN"/>
    <property type="match status" value="1"/>
</dbReference>
<evidence type="ECO:0008006" key="4">
    <source>
        <dbReference type="Google" id="ProtNLM"/>
    </source>
</evidence>
<proteinExistence type="predicted"/>
<feature type="chain" id="PRO_5039187267" description="WD40 repeat protein" evidence="1">
    <location>
        <begin position="24"/>
        <end position="358"/>
    </location>
</feature>
<dbReference type="EMBL" id="QEIN01000076">
    <property type="protein sequence ID" value="RCV58971.1"/>
    <property type="molecule type" value="Genomic_DNA"/>
</dbReference>
<gene>
    <name evidence="2" type="ORF">DEF24_11655</name>
</gene>
<sequence length="358" mass="37290">MTTIHVKRAAVAVLLLTTACSTGTPSEDPAPPPATPPADRIRTDGLVVFHVNDGQPVLTFHDVGDGGQHTQVDLSGLVGGDLNMDAMQASHFAFTPDFRRAAYEGASGVHVGVLDDAEWAYTPTALLEAENTFNGGTPTLERPQFSPDGAELWMVAAGQRDSETETVLGVDVTNTAVGDLQEKGEVPAGAVPRWQTQPGRQPALTHITDVWDITDNGDLAVASGVHTTSDGLDYLELGGDIVPLNFVGDGEGRWFAPPGGISGMTEQTTVEAFDLEVGGEPTNVRTVASGGAVEGFWPDPAGDRLIIQANDASFYEAPLTGPGAAAPSLLFEELLFEGPAAAGELGVMDGVIALAQPR</sequence>
<protein>
    <recommendedName>
        <fullName evidence="4">WD40 repeat protein</fullName>
    </recommendedName>
</protein>
<accession>A0A368T5J2</accession>
<dbReference type="Proteomes" id="UP000253318">
    <property type="component" value="Unassembled WGS sequence"/>
</dbReference>
<comment type="caution">
    <text evidence="2">The sequence shown here is derived from an EMBL/GenBank/DDBJ whole genome shotgun (WGS) entry which is preliminary data.</text>
</comment>
<feature type="signal peptide" evidence="1">
    <location>
        <begin position="1"/>
        <end position="23"/>
    </location>
</feature>
<dbReference type="SUPFAM" id="SSF82171">
    <property type="entry name" value="DPP6 N-terminal domain-like"/>
    <property type="match status" value="1"/>
</dbReference>
<dbReference type="RefSeq" id="WP_114398844.1">
    <property type="nucleotide sequence ID" value="NZ_QEIM01000092.1"/>
</dbReference>
<evidence type="ECO:0000313" key="2">
    <source>
        <dbReference type="EMBL" id="RCV58971.1"/>
    </source>
</evidence>
<reference evidence="2 3" key="1">
    <citation type="submission" date="2018-04" db="EMBL/GenBank/DDBJ databases">
        <title>Novel actinobacteria from marine sediment.</title>
        <authorList>
            <person name="Ng Z.Y."/>
            <person name="Tan G.Y.A."/>
        </authorList>
    </citation>
    <scope>NUCLEOTIDE SEQUENCE [LARGE SCALE GENOMIC DNA]</scope>
    <source>
        <strain evidence="2 3">TPS81</strain>
    </source>
</reference>
<dbReference type="AlphaFoldDB" id="A0A368T5J2"/>
<organism evidence="2 3">
    <name type="scientific">Marinitenerispora sediminis</name>
    <dbReference type="NCBI Taxonomy" id="1931232"/>
    <lineage>
        <taxon>Bacteria</taxon>
        <taxon>Bacillati</taxon>
        <taxon>Actinomycetota</taxon>
        <taxon>Actinomycetes</taxon>
        <taxon>Streptosporangiales</taxon>
        <taxon>Nocardiopsidaceae</taxon>
        <taxon>Marinitenerispora</taxon>
    </lineage>
</organism>
<keyword evidence="3" id="KW-1185">Reference proteome</keyword>
<dbReference type="OrthoDB" id="3416335at2"/>
<name>A0A368T5J2_9ACTN</name>